<comment type="similarity">
    <text evidence="3 14">Belongs to the class I-like SAM-binding methyltransferase superfamily. RsmB/NOP family.</text>
</comment>
<dbReference type="RefSeq" id="WP_057806225.1">
    <property type="nucleotide sequence ID" value="NZ_BJYP01000005.1"/>
</dbReference>
<evidence type="ECO:0000256" key="8">
    <source>
        <dbReference type="ARBA" id="ARBA00022679"/>
    </source>
</evidence>
<keyword evidence="6" id="KW-0698">rRNA processing</keyword>
<feature type="active site" description="Nucleophile" evidence="14">
    <location>
        <position position="383"/>
    </location>
</feature>
<dbReference type="InterPro" id="IPR004573">
    <property type="entry name" value="rRNA_ssu_MeTfrase_B"/>
</dbReference>
<dbReference type="GeneID" id="76043566"/>
<dbReference type="InterPro" id="IPR029063">
    <property type="entry name" value="SAM-dependent_MTases_sf"/>
</dbReference>
<evidence type="ECO:0000256" key="14">
    <source>
        <dbReference type="PROSITE-ProRule" id="PRU01023"/>
    </source>
</evidence>
<evidence type="ECO:0000313" key="18">
    <source>
        <dbReference type="Proteomes" id="UP000051749"/>
    </source>
</evidence>
<evidence type="ECO:0000256" key="9">
    <source>
        <dbReference type="ARBA" id="ARBA00022691"/>
    </source>
</evidence>
<dbReference type="NCBIfam" id="NF011494">
    <property type="entry name" value="PRK14902.1"/>
    <property type="match status" value="1"/>
</dbReference>
<evidence type="ECO:0000259" key="15">
    <source>
        <dbReference type="PROSITE" id="PS51686"/>
    </source>
</evidence>
<dbReference type="Proteomes" id="UP000051749">
    <property type="component" value="Unassembled WGS sequence"/>
</dbReference>
<dbReference type="InterPro" id="IPR035926">
    <property type="entry name" value="NusB-like_sf"/>
</dbReference>
<dbReference type="InterPro" id="IPR006027">
    <property type="entry name" value="NusB_RsmB_TIM44"/>
</dbReference>
<reference evidence="16 18" key="1">
    <citation type="journal article" date="2015" name="Genome Announc.">
        <title>Expanding the biotechnology potential of lactobacilli through comparative genomics of 213 strains and associated genera.</title>
        <authorList>
            <person name="Sun Z."/>
            <person name="Harris H.M."/>
            <person name="McCann A."/>
            <person name="Guo C."/>
            <person name="Argimon S."/>
            <person name="Zhang W."/>
            <person name="Yang X."/>
            <person name="Jeffery I.B."/>
            <person name="Cooney J.C."/>
            <person name="Kagawa T.F."/>
            <person name="Liu W."/>
            <person name="Song Y."/>
            <person name="Salvetti E."/>
            <person name="Wrobel A."/>
            <person name="Rasinkangas P."/>
            <person name="Parkhill J."/>
            <person name="Rea M.C."/>
            <person name="O'Sullivan O."/>
            <person name="Ritari J."/>
            <person name="Douillard F.P."/>
            <person name="Paul Ross R."/>
            <person name="Yang R."/>
            <person name="Briner A.E."/>
            <person name="Felis G.E."/>
            <person name="de Vos W.M."/>
            <person name="Barrangou R."/>
            <person name="Klaenhammer T.R."/>
            <person name="Caufield P.W."/>
            <person name="Cui Y."/>
            <person name="Zhang H."/>
            <person name="O'Toole P.W."/>
        </authorList>
    </citation>
    <scope>NUCLEOTIDE SEQUENCE [LARGE SCALE GENOMIC DNA]</scope>
    <source>
        <strain evidence="16 18">DSM 22301</strain>
    </source>
</reference>
<keyword evidence="10 14" id="KW-0694">RNA-binding</keyword>
<dbReference type="Pfam" id="PF01189">
    <property type="entry name" value="Methyltr_RsmB-F"/>
    <property type="match status" value="1"/>
</dbReference>
<evidence type="ECO:0000256" key="6">
    <source>
        <dbReference type="ARBA" id="ARBA00022552"/>
    </source>
</evidence>
<dbReference type="InterPro" id="IPR023267">
    <property type="entry name" value="RCMT"/>
</dbReference>
<dbReference type="InterPro" id="IPR049560">
    <property type="entry name" value="MeTrfase_RsmB-F_NOP2_cat"/>
</dbReference>
<dbReference type="STRING" id="319653.SAMN04487973_10264"/>
<feature type="binding site" evidence="14">
    <location>
        <position position="283"/>
    </location>
    <ligand>
        <name>S-adenosyl-L-methionine</name>
        <dbReference type="ChEBI" id="CHEBI:59789"/>
    </ligand>
</feature>
<evidence type="ECO:0000256" key="3">
    <source>
        <dbReference type="ARBA" id="ARBA00007494"/>
    </source>
</evidence>
<dbReference type="EC" id="2.1.1.176" evidence="4"/>
<dbReference type="InterPro" id="IPR018314">
    <property type="entry name" value="RsmB/NOL1/NOP2-like_CS"/>
</dbReference>
<dbReference type="PANTHER" id="PTHR22807">
    <property type="entry name" value="NOP2 YEAST -RELATED NOL1/NOP2/FMU SUN DOMAIN-CONTAINING"/>
    <property type="match status" value="1"/>
</dbReference>
<evidence type="ECO:0000313" key="17">
    <source>
        <dbReference type="EMBL" id="SER14907.1"/>
    </source>
</evidence>
<dbReference type="Pfam" id="PF01029">
    <property type="entry name" value="NusB"/>
    <property type="match status" value="1"/>
</dbReference>
<dbReference type="PANTHER" id="PTHR22807:SF53">
    <property type="entry name" value="RIBOSOMAL RNA SMALL SUBUNIT METHYLTRANSFERASE B-RELATED"/>
    <property type="match status" value="1"/>
</dbReference>
<dbReference type="Proteomes" id="UP000182818">
    <property type="component" value="Unassembled WGS sequence"/>
</dbReference>
<sequence>MIDEQRNPRWLAVDILVKVSKGAYSNIELKNVIAESKLSQLDINLLTEIVYGVIQRKLTLEYYLSPFIQNKKVQDWVYQLLLSAEFQMIYLDRVPTRAIFNESIEIAKTKGHNGIRAFVTGVLHTMERKGFPKLDAIEDPKEFRSIKYSVAPWIIQQLDAQLGENKANQILASINQPARQTARINTQKITQAEAIQALNDQGYKASVSKVAEDGIIVANGSVARSQLFKNGSLTVQDESAMLVAETMQLKPGMTVLDACAAPGGKSTHIAQRLGKNDHILALDLHSKKVALIRSNAKRMGFANQIDAKVLDARKIGPIVKDDYFDRVLVDAPCSGIGLMRRKPEIRYEKALNDSENLHKIQLEILDAVAAKVKNNGIITYSTCTILKQENENTITEFLKLHPEFNLIQTQTQKQLKSLRKTPYLNIYPDDFESDGFFIACLQKRA</sequence>
<dbReference type="SUPFAM" id="SSF48013">
    <property type="entry name" value="NusB-like"/>
    <property type="match status" value="1"/>
</dbReference>
<keyword evidence="8 14" id="KW-0808">Transferase</keyword>
<dbReference type="Pfam" id="PF22458">
    <property type="entry name" value="RsmF-B_ferredox"/>
    <property type="match status" value="1"/>
</dbReference>
<organism evidence="16 18">
    <name type="scientific">Pediococcus ethanolidurans</name>
    <dbReference type="NCBI Taxonomy" id="319653"/>
    <lineage>
        <taxon>Bacteria</taxon>
        <taxon>Bacillati</taxon>
        <taxon>Bacillota</taxon>
        <taxon>Bacilli</taxon>
        <taxon>Lactobacillales</taxon>
        <taxon>Lactobacillaceae</taxon>
        <taxon>Pediococcus</taxon>
    </lineage>
</organism>
<dbReference type="GO" id="GO:0005737">
    <property type="term" value="C:cytoplasm"/>
    <property type="evidence" value="ECO:0007669"/>
    <property type="project" value="UniProtKB-SubCell"/>
</dbReference>
<evidence type="ECO:0000256" key="13">
    <source>
        <dbReference type="ARBA" id="ARBA00047283"/>
    </source>
</evidence>
<evidence type="ECO:0000256" key="12">
    <source>
        <dbReference type="ARBA" id="ARBA00031088"/>
    </source>
</evidence>
<feature type="binding site" evidence="14">
    <location>
        <position position="311"/>
    </location>
    <ligand>
        <name>S-adenosyl-L-methionine</name>
        <dbReference type="ChEBI" id="CHEBI:59789"/>
    </ligand>
</feature>
<evidence type="ECO:0000256" key="1">
    <source>
        <dbReference type="ARBA" id="ARBA00002724"/>
    </source>
</evidence>
<dbReference type="Gene3D" id="1.10.940.10">
    <property type="entry name" value="NusB-like"/>
    <property type="match status" value="1"/>
</dbReference>
<dbReference type="PATRIC" id="fig|319653.3.peg.204"/>
<dbReference type="GO" id="GO:0003723">
    <property type="term" value="F:RNA binding"/>
    <property type="evidence" value="ECO:0007669"/>
    <property type="project" value="UniProtKB-UniRule"/>
</dbReference>
<gene>
    <name evidence="16" type="ORF">IV87_GL000199</name>
    <name evidence="17" type="ORF">SAMN04487973_10264</name>
</gene>
<dbReference type="Gene3D" id="3.30.70.1170">
    <property type="entry name" value="Sun protein, domain 3"/>
    <property type="match status" value="1"/>
</dbReference>
<evidence type="ECO:0000256" key="10">
    <source>
        <dbReference type="ARBA" id="ARBA00022884"/>
    </source>
</evidence>
<accession>A0A0R2K5J2</accession>
<dbReference type="EMBL" id="FOGK01000002">
    <property type="protein sequence ID" value="SER14907.1"/>
    <property type="molecule type" value="Genomic_DNA"/>
</dbReference>
<evidence type="ECO:0000256" key="5">
    <source>
        <dbReference type="ARBA" id="ARBA00022490"/>
    </source>
</evidence>
<reference evidence="17 19" key="2">
    <citation type="submission" date="2016-10" db="EMBL/GenBank/DDBJ databases">
        <authorList>
            <person name="Varghese N."/>
            <person name="Submissions S."/>
        </authorList>
    </citation>
    <scope>NUCLEOTIDE SEQUENCE [LARGE SCALE GENOMIC DNA]</scope>
    <source>
        <strain evidence="17 19">CGMCC 1.3889</strain>
    </source>
</reference>
<feature type="domain" description="SAM-dependent MTase RsmB/NOP-type" evidence="15">
    <location>
        <begin position="170"/>
        <end position="444"/>
    </location>
</feature>
<dbReference type="OrthoDB" id="9810297at2"/>
<dbReference type="FunFam" id="1.10.940.10:FF:000006">
    <property type="entry name" value="16S rRNA (Cytosine(967)-C(5))-methyltransferase RsmB"/>
    <property type="match status" value="1"/>
</dbReference>
<keyword evidence="9 14" id="KW-0949">S-adenosyl-L-methionine</keyword>
<dbReference type="SUPFAM" id="SSF53335">
    <property type="entry name" value="S-adenosyl-L-methionine-dependent methyltransferases"/>
    <property type="match status" value="1"/>
</dbReference>
<dbReference type="PRINTS" id="PR02008">
    <property type="entry name" value="RCMTFAMILY"/>
</dbReference>
<comment type="function">
    <text evidence="1">Specifically methylates the cytosine at position 967 (m5C967) of 16S rRNA.</text>
</comment>
<evidence type="ECO:0000256" key="4">
    <source>
        <dbReference type="ARBA" id="ARBA00012140"/>
    </source>
</evidence>
<keyword evidence="5" id="KW-0963">Cytoplasm</keyword>
<comment type="catalytic activity">
    <reaction evidence="13">
        <text>cytidine(967) in 16S rRNA + S-adenosyl-L-methionine = 5-methylcytidine(967) in 16S rRNA + S-adenosyl-L-homocysteine + H(+)</text>
        <dbReference type="Rhea" id="RHEA:42748"/>
        <dbReference type="Rhea" id="RHEA-COMP:10219"/>
        <dbReference type="Rhea" id="RHEA-COMP:10220"/>
        <dbReference type="ChEBI" id="CHEBI:15378"/>
        <dbReference type="ChEBI" id="CHEBI:57856"/>
        <dbReference type="ChEBI" id="CHEBI:59789"/>
        <dbReference type="ChEBI" id="CHEBI:74483"/>
        <dbReference type="ChEBI" id="CHEBI:82748"/>
        <dbReference type="EC" id="2.1.1.176"/>
    </reaction>
</comment>
<dbReference type="Gene3D" id="3.40.50.150">
    <property type="entry name" value="Vaccinia Virus protein VP39"/>
    <property type="match status" value="1"/>
</dbReference>
<dbReference type="PROSITE" id="PS51686">
    <property type="entry name" value="SAM_MT_RSMB_NOP"/>
    <property type="match status" value="1"/>
</dbReference>
<dbReference type="InterPro" id="IPR054728">
    <property type="entry name" value="RsmB-like_ferredoxin"/>
</dbReference>
<name>A0A0R2K5J2_9LACO</name>
<feature type="binding site" evidence="14">
    <location>
        <position position="330"/>
    </location>
    <ligand>
        <name>S-adenosyl-L-methionine</name>
        <dbReference type="ChEBI" id="CHEBI:59789"/>
    </ligand>
</feature>
<evidence type="ECO:0000256" key="2">
    <source>
        <dbReference type="ARBA" id="ARBA00004496"/>
    </source>
</evidence>
<dbReference type="PROSITE" id="PS01153">
    <property type="entry name" value="NOL1_NOP2_SUN"/>
    <property type="match status" value="1"/>
</dbReference>
<proteinExistence type="inferred from homology"/>
<dbReference type="EMBL" id="JQBY01000010">
    <property type="protein sequence ID" value="KRN82444.1"/>
    <property type="molecule type" value="Genomic_DNA"/>
</dbReference>
<dbReference type="GO" id="GO:0008649">
    <property type="term" value="F:rRNA methyltransferase activity"/>
    <property type="evidence" value="ECO:0007669"/>
    <property type="project" value="InterPro"/>
</dbReference>
<dbReference type="InterPro" id="IPR001678">
    <property type="entry name" value="MeTrfase_RsmB-F_NOP2_dom"/>
</dbReference>
<dbReference type="NCBIfam" id="TIGR00563">
    <property type="entry name" value="rsmB"/>
    <property type="match status" value="1"/>
</dbReference>
<keyword evidence="7 14" id="KW-0489">Methyltransferase</keyword>
<evidence type="ECO:0000313" key="16">
    <source>
        <dbReference type="EMBL" id="KRN82444.1"/>
    </source>
</evidence>
<comment type="subcellular location">
    <subcellularLocation>
        <location evidence="2">Cytoplasm</location>
    </subcellularLocation>
</comment>
<dbReference type="CDD" id="cd02440">
    <property type="entry name" value="AdoMet_MTases"/>
    <property type="match status" value="1"/>
</dbReference>
<keyword evidence="19" id="KW-1185">Reference proteome</keyword>
<dbReference type="AlphaFoldDB" id="A0A0R2K5J2"/>
<dbReference type="GO" id="GO:0006355">
    <property type="term" value="P:regulation of DNA-templated transcription"/>
    <property type="evidence" value="ECO:0007669"/>
    <property type="project" value="InterPro"/>
</dbReference>
<evidence type="ECO:0000313" key="19">
    <source>
        <dbReference type="Proteomes" id="UP000182818"/>
    </source>
</evidence>
<evidence type="ECO:0000256" key="11">
    <source>
        <dbReference type="ARBA" id="ARBA00030399"/>
    </source>
</evidence>
<comment type="caution">
    <text evidence="16">The sequence shown here is derived from an EMBL/GenBank/DDBJ whole genome shotgun (WGS) entry which is preliminary data.</text>
</comment>
<protein>
    <recommendedName>
        <fullName evidence="4">16S rRNA (cytosine(967)-C(5))-methyltransferase</fullName>
        <ecNumber evidence="4">2.1.1.176</ecNumber>
    </recommendedName>
    <alternativeName>
        <fullName evidence="11">16S rRNA m5C967 methyltransferase</fullName>
    </alternativeName>
    <alternativeName>
        <fullName evidence="12">rRNA (cytosine-C(5)-)-methyltransferase RsmB</fullName>
    </alternativeName>
</protein>
<evidence type="ECO:0000256" key="7">
    <source>
        <dbReference type="ARBA" id="ARBA00022603"/>
    </source>
</evidence>
<dbReference type="FunFam" id="3.40.50.150:FF:000022">
    <property type="entry name" value="Ribosomal RNA small subunit methyltransferase B"/>
    <property type="match status" value="1"/>
</dbReference>
<feature type="binding site" evidence="14">
    <location>
        <begin position="259"/>
        <end position="265"/>
    </location>
    <ligand>
        <name>S-adenosyl-L-methionine</name>
        <dbReference type="ChEBI" id="CHEBI:59789"/>
    </ligand>
</feature>